<accession>A0ABV5L337</accession>
<evidence type="ECO:0000256" key="2">
    <source>
        <dbReference type="ARBA" id="ARBA00006236"/>
    </source>
</evidence>
<dbReference type="InterPro" id="IPR036259">
    <property type="entry name" value="MFS_trans_sf"/>
</dbReference>
<reference evidence="10 11" key="1">
    <citation type="submission" date="2024-09" db="EMBL/GenBank/DDBJ databases">
        <authorList>
            <person name="Sun Q."/>
            <person name="Mori K."/>
        </authorList>
    </citation>
    <scope>NUCLEOTIDE SEQUENCE [LARGE SCALE GENOMIC DNA]</scope>
    <source>
        <strain evidence="10 11">TISTR 2452</strain>
    </source>
</reference>
<evidence type="ECO:0000256" key="7">
    <source>
        <dbReference type="ARBA" id="ARBA00023136"/>
    </source>
</evidence>
<protein>
    <recommendedName>
        <fullName evidence="8">Bcr/CflA family efflux transporter</fullName>
    </recommendedName>
</protein>
<comment type="subcellular location">
    <subcellularLocation>
        <location evidence="1 8">Cell membrane</location>
        <topology evidence="1 8">Multi-pass membrane protein</topology>
    </subcellularLocation>
</comment>
<evidence type="ECO:0000259" key="9">
    <source>
        <dbReference type="PROSITE" id="PS50850"/>
    </source>
</evidence>
<dbReference type="PANTHER" id="PTHR23502">
    <property type="entry name" value="MAJOR FACILITATOR SUPERFAMILY"/>
    <property type="match status" value="1"/>
</dbReference>
<comment type="caution">
    <text evidence="10">The sequence shown here is derived from an EMBL/GenBank/DDBJ whole genome shotgun (WGS) entry which is preliminary data.</text>
</comment>
<dbReference type="Proteomes" id="UP001589747">
    <property type="component" value="Unassembled WGS sequence"/>
</dbReference>
<keyword evidence="6 8" id="KW-1133">Transmembrane helix</keyword>
<feature type="transmembrane region" description="Helical" evidence="8">
    <location>
        <begin position="293"/>
        <end position="313"/>
    </location>
</feature>
<feature type="domain" description="Major facilitator superfamily (MFS) profile" evidence="9">
    <location>
        <begin position="20"/>
        <end position="409"/>
    </location>
</feature>
<keyword evidence="11" id="KW-1185">Reference proteome</keyword>
<feature type="transmembrane region" description="Helical" evidence="8">
    <location>
        <begin position="118"/>
        <end position="135"/>
    </location>
</feature>
<gene>
    <name evidence="10" type="ORF">ACFFSY_34525</name>
</gene>
<dbReference type="PROSITE" id="PS50850">
    <property type="entry name" value="MFS"/>
    <property type="match status" value="1"/>
</dbReference>
<dbReference type="NCBIfam" id="TIGR00710">
    <property type="entry name" value="efflux_Bcr_CflA"/>
    <property type="match status" value="1"/>
</dbReference>
<proteinExistence type="inferred from homology"/>
<dbReference type="Gene3D" id="1.20.1720.10">
    <property type="entry name" value="Multidrug resistance protein D"/>
    <property type="match status" value="1"/>
</dbReference>
<dbReference type="InterPro" id="IPR004812">
    <property type="entry name" value="Efflux_drug-R_Bcr/CmlA"/>
</dbReference>
<keyword evidence="3 8" id="KW-0813">Transport</keyword>
<evidence type="ECO:0000313" key="11">
    <source>
        <dbReference type="Proteomes" id="UP001589747"/>
    </source>
</evidence>
<evidence type="ECO:0000256" key="3">
    <source>
        <dbReference type="ARBA" id="ARBA00022448"/>
    </source>
</evidence>
<feature type="transmembrane region" description="Helical" evidence="8">
    <location>
        <begin position="147"/>
        <end position="169"/>
    </location>
</feature>
<dbReference type="PANTHER" id="PTHR23502:SF132">
    <property type="entry name" value="POLYAMINE TRANSPORTER 2-RELATED"/>
    <property type="match status" value="1"/>
</dbReference>
<evidence type="ECO:0000256" key="1">
    <source>
        <dbReference type="ARBA" id="ARBA00004651"/>
    </source>
</evidence>
<dbReference type="RefSeq" id="WP_377503077.1">
    <property type="nucleotide sequence ID" value="NZ_JBHMDO010000056.1"/>
</dbReference>
<sequence length="410" mass="42291">MTQPNVTNEPQPRRISASKRLWMAIILGSLSAFGPLSLDMYLPALPALADDLRTTASLAQLSLTACMLGLSLGQLLAGPLSDVRGRKGPLLIGLVVYAVSSVLCLFADNIWLFLGLRFIQGLAGAAGIVISRAMVRDIYAGSELTKFYSLLMLVNGAAPILAPIIGAQILRFGQWPTVFAVLAGYGAVMLIAVTVGLGETLPAERRSAGGLGGTLRTFGMLLRDRLFMGYALTQGFIMAGMFAYISGSSFVLQNVYGISPQTFSLVFAMNGLGIIAATQITGRLASRVGETKLLRAGIAIAAAGGFALLAVFAAQGGLAAVLPPLFLVVASVGIVSTAGFSLALQQHGQNAGSASALLGLLSFIIGGIAAPFVGIAGENTALPLGVVVAIAELCAVLCYFALVRGGEKGR</sequence>
<comment type="similarity">
    <text evidence="2 8">Belongs to the major facilitator superfamily. Bcr/CmlA family.</text>
</comment>
<evidence type="ECO:0000256" key="5">
    <source>
        <dbReference type="ARBA" id="ARBA00022692"/>
    </source>
</evidence>
<dbReference type="PRINTS" id="PR01035">
    <property type="entry name" value="TCRTETA"/>
</dbReference>
<keyword evidence="5 8" id="KW-0812">Transmembrane</keyword>
<evidence type="ECO:0000256" key="6">
    <source>
        <dbReference type="ARBA" id="ARBA00022989"/>
    </source>
</evidence>
<feature type="transmembrane region" description="Helical" evidence="8">
    <location>
        <begin position="21"/>
        <end position="38"/>
    </location>
</feature>
<dbReference type="InterPro" id="IPR020846">
    <property type="entry name" value="MFS_dom"/>
</dbReference>
<dbReference type="InterPro" id="IPR001958">
    <property type="entry name" value="Tet-R_TetA/multi-R_MdtG-like"/>
</dbReference>
<keyword evidence="4 8" id="KW-1003">Cell membrane</keyword>
<evidence type="ECO:0000256" key="4">
    <source>
        <dbReference type="ARBA" id="ARBA00022475"/>
    </source>
</evidence>
<evidence type="ECO:0000313" key="10">
    <source>
        <dbReference type="EMBL" id="MFB9331078.1"/>
    </source>
</evidence>
<dbReference type="Pfam" id="PF07690">
    <property type="entry name" value="MFS_1"/>
    <property type="match status" value="1"/>
</dbReference>
<feature type="transmembrane region" description="Helical" evidence="8">
    <location>
        <begin position="90"/>
        <end position="112"/>
    </location>
</feature>
<dbReference type="InterPro" id="IPR011701">
    <property type="entry name" value="MFS"/>
</dbReference>
<feature type="transmembrane region" description="Helical" evidence="8">
    <location>
        <begin position="258"/>
        <end position="281"/>
    </location>
</feature>
<evidence type="ECO:0000256" key="8">
    <source>
        <dbReference type="RuleBase" id="RU365088"/>
    </source>
</evidence>
<dbReference type="CDD" id="cd17320">
    <property type="entry name" value="MFS_MdfA_MDR_like"/>
    <property type="match status" value="1"/>
</dbReference>
<name>A0ABV5L337_9BACL</name>
<dbReference type="SUPFAM" id="SSF103473">
    <property type="entry name" value="MFS general substrate transporter"/>
    <property type="match status" value="1"/>
</dbReference>
<feature type="transmembrane region" description="Helical" evidence="8">
    <location>
        <begin position="226"/>
        <end position="246"/>
    </location>
</feature>
<feature type="transmembrane region" description="Helical" evidence="8">
    <location>
        <begin position="356"/>
        <end position="375"/>
    </location>
</feature>
<keyword evidence="7 8" id="KW-0472">Membrane</keyword>
<feature type="transmembrane region" description="Helical" evidence="8">
    <location>
        <begin position="58"/>
        <end position="78"/>
    </location>
</feature>
<organism evidence="10 11">
    <name type="scientific">Paenibacillus aurantiacus</name>
    <dbReference type="NCBI Taxonomy" id="1936118"/>
    <lineage>
        <taxon>Bacteria</taxon>
        <taxon>Bacillati</taxon>
        <taxon>Bacillota</taxon>
        <taxon>Bacilli</taxon>
        <taxon>Bacillales</taxon>
        <taxon>Paenibacillaceae</taxon>
        <taxon>Paenibacillus</taxon>
    </lineage>
</organism>
<feature type="transmembrane region" description="Helical" evidence="8">
    <location>
        <begin position="325"/>
        <end position="344"/>
    </location>
</feature>
<feature type="transmembrane region" description="Helical" evidence="8">
    <location>
        <begin position="175"/>
        <end position="197"/>
    </location>
</feature>
<feature type="transmembrane region" description="Helical" evidence="8">
    <location>
        <begin position="381"/>
        <end position="402"/>
    </location>
</feature>
<dbReference type="EMBL" id="JBHMDO010000056">
    <property type="protein sequence ID" value="MFB9331078.1"/>
    <property type="molecule type" value="Genomic_DNA"/>
</dbReference>